<name>A0A560BNE6_AZOBR</name>
<dbReference type="RefSeq" id="WP_186464692.1">
    <property type="nucleotide sequence ID" value="NZ_VITF01000001.1"/>
</dbReference>
<comment type="caution">
    <text evidence="1">The sequence shown here is derived from an EMBL/GenBank/DDBJ whole genome shotgun (WGS) entry which is preliminary data.</text>
</comment>
<accession>A0A560BNE6</accession>
<protein>
    <recommendedName>
        <fullName evidence="3">ASCH domain-containing protein</fullName>
    </recommendedName>
</protein>
<proteinExistence type="predicted"/>
<gene>
    <name evidence="1" type="ORF">FBZ82_101155</name>
</gene>
<sequence length="231" mass="26454">MRDIPIIFSAPMVRALLDGRKTQTRRILKSQPGAGAKGCYHRPDGLWIWTHLHRPNNGVGDGVGISEPFAIRFKVGDRLWARENFQLLSFGDYEVTRYQPCDVRYAATDTLADADREIRGYPWRPSIHMPRWASRLTLVVEQVRVERLQDITREDVYAEGAITDEWLQWREDAGNIGMPEGSSIEDERDVFARLWTSLHGADAWDANPWVVALTFAVHRRNIDAIPMQEAA</sequence>
<organism evidence="1 2">
    <name type="scientific">Azospirillum brasilense</name>
    <dbReference type="NCBI Taxonomy" id="192"/>
    <lineage>
        <taxon>Bacteria</taxon>
        <taxon>Pseudomonadati</taxon>
        <taxon>Pseudomonadota</taxon>
        <taxon>Alphaproteobacteria</taxon>
        <taxon>Rhodospirillales</taxon>
        <taxon>Azospirillaceae</taxon>
        <taxon>Azospirillum</taxon>
    </lineage>
</organism>
<reference evidence="1 2" key="1">
    <citation type="submission" date="2019-06" db="EMBL/GenBank/DDBJ databases">
        <title>Genomic Encyclopedia of Type Strains, Phase IV (KMG-V): Genome sequencing to study the core and pangenomes of soil and plant-associated prokaryotes.</title>
        <authorList>
            <person name="Whitman W."/>
        </authorList>
    </citation>
    <scope>NUCLEOTIDE SEQUENCE [LARGE SCALE GENOMIC DNA]</scope>
    <source>
        <strain evidence="1 2">BR 11796</strain>
    </source>
</reference>
<dbReference type="EMBL" id="VITF01000001">
    <property type="protein sequence ID" value="TWA74140.1"/>
    <property type="molecule type" value="Genomic_DNA"/>
</dbReference>
<dbReference type="Proteomes" id="UP000316083">
    <property type="component" value="Unassembled WGS sequence"/>
</dbReference>
<dbReference type="AlphaFoldDB" id="A0A560BNE6"/>
<evidence type="ECO:0008006" key="3">
    <source>
        <dbReference type="Google" id="ProtNLM"/>
    </source>
</evidence>
<evidence type="ECO:0000313" key="1">
    <source>
        <dbReference type="EMBL" id="TWA74140.1"/>
    </source>
</evidence>
<evidence type="ECO:0000313" key="2">
    <source>
        <dbReference type="Proteomes" id="UP000316083"/>
    </source>
</evidence>